<accession>A0ABR8S8T0</accession>
<organism evidence="2 3">
    <name type="scientific">Comamonas avium</name>
    <dbReference type="NCBI Taxonomy" id="2762231"/>
    <lineage>
        <taxon>Bacteria</taxon>
        <taxon>Pseudomonadati</taxon>
        <taxon>Pseudomonadota</taxon>
        <taxon>Betaproteobacteria</taxon>
        <taxon>Burkholderiales</taxon>
        <taxon>Comamonadaceae</taxon>
        <taxon>Comamonas</taxon>
    </lineage>
</organism>
<proteinExistence type="inferred from homology"/>
<dbReference type="Pfam" id="PF14602">
    <property type="entry name" value="Hexapep_2"/>
    <property type="match status" value="1"/>
</dbReference>
<dbReference type="PANTHER" id="PTHR43300:SF7">
    <property type="entry name" value="UDP-N-ACETYLBACILLOSAMINE N-ACETYLTRANSFERASE"/>
    <property type="match status" value="1"/>
</dbReference>
<evidence type="ECO:0000313" key="3">
    <source>
        <dbReference type="Proteomes" id="UP000634919"/>
    </source>
</evidence>
<dbReference type="InterPro" id="IPR011004">
    <property type="entry name" value="Trimer_LpxA-like_sf"/>
</dbReference>
<protein>
    <recommendedName>
        <fullName evidence="4">Acetyltransferase</fullName>
    </recommendedName>
</protein>
<evidence type="ECO:0000256" key="1">
    <source>
        <dbReference type="ARBA" id="ARBA00007274"/>
    </source>
</evidence>
<dbReference type="Gene3D" id="2.160.10.10">
    <property type="entry name" value="Hexapeptide repeat proteins"/>
    <property type="match status" value="2"/>
</dbReference>
<dbReference type="RefSeq" id="WP_191722241.1">
    <property type="nucleotide sequence ID" value="NZ_JACSQK010000002.1"/>
</dbReference>
<dbReference type="PANTHER" id="PTHR43300">
    <property type="entry name" value="ACETYLTRANSFERASE"/>
    <property type="match status" value="1"/>
</dbReference>
<comment type="caution">
    <text evidence="2">The sequence shown here is derived from an EMBL/GenBank/DDBJ whole genome shotgun (WGS) entry which is preliminary data.</text>
</comment>
<dbReference type="Pfam" id="PF00132">
    <property type="entry name" value="Hexapep"/>
    <property type="match status" value="1"/>
</dbReference>
<sequence>MVITEKIKESVHIIGYGTLFDEIVADKAAYSISSELISHSIESIASLTENSSASIFSKIPQKSLVFVALDEHALNYIRLEQLYMPAKLAGHKLISLIHSNAYVSPSAKIGENVHIGSHSIISSKCTLGANVLISSQVRLENSVQIGMHCFIGAGSSVSSQTKIGRHCVIGSNVHIGKDLEIGNHCIIDQPGTIWNKPLQDGAFLEPGFQTPALIAGIGYSFRTF</sequence>
<dbReference type="InterPro" id="IPR001451">
    <property type="entry name" value="Hexapep"/>
</dbReference>
<comment type="similarity">
    <text evidence="1">Belongs to the transferase hexapeptide repeat family.</text>
</comment>
<evidence type="ECO:0008006" key="4">
    <source>
        <dbReference type="Google" id="ProtNLM"/>
    </source>
</evidence>
<dbReference type="EMBL" id="JACSQK010000002">
    <property type="protein sequence ID" value="MBD7959850.1"/>
    <property type="molecule type" value="Genomic_DNA"/>
</dbReference>
<name>A0ABR8S8T0_9BURK</name>
<dbReference type="SUPFAM" id="SSF51161">
    <property type="entry name" value="Trimeric LpxA-like enzymes"/>
    <property type="match status" value="1"/>
</dbReference>
<dbReference type="Proteomes" id="UP000634919">
    <property type="component" value="Unassembled WGS sequence"/>
</dbReference>
<reference evidence="2 3" key="1">
    <citation type="submission" date="2020-08" db="EMBL/GenBank/DDBJ databases">
        <title>A Genomic Blueprint of the Chicken Gut Microbiome.</title>
        <authorList>
            <person name="Gilroy R."/>
            <person name="Ravi A."/>
            <person name="Getino M."/>
            <person name="Pursley I."/>
            <person name="Horton D.L."/>
            <person name="Alikhan N.-F."/>
            <person name="Baker D."/>
            <person name="Gharbi K."/>
            <person name="Hall N."/>
            <person name="Watson M."/>
            <person name="Adriaenssens E.M."/>
            <person name="Foster-Nyarko E."/>
            <person name="Jarju S."/>
            <person name="Secka A."/>
            <person name="Antonio M."/>
            <person name="Oren A."/>
            <person name="Chaudhuri R."/>
            <person name="La Ragione R.M."/>
            <person name="Hildebrand F."/>
            <person name="Pallen M.J."/>
        </authorList>
    </citation>
    <scope>NUCLEOTIDE SEQUENCE [LARGE SCALE GENOMIC DNA]</scope>
    <source>
        <strain evidence="2 3">Sa2CVA6</strain>
    </source>
</reference>
<keyword evidence="3" id="KW-1185">Reference proteome</keyword>
<dbReference type="InterPro" id="IPR050179">
    <property type="entry name" value="Trans_hexapeptide_repeat"/>
</dbReference>
<evidence type="ECO:0000313" key="2">
    <source>
        <dbReference type="EMBL" id="MBD7959850.1"/>
    </source>
</evidence>
<gene>
    <name evidence="2" type="ORF">H9646_05105</name>
</gene>